<proteinExistence type="predicted"/>
<accession>A0ABT4A6K5</accession>
<comment type="caution">
    <text evidence="1">The sequence shown here is derived from an EMBL/GenBank/DDBJ whole genome shotgun (WGS) entry which is preliminary data.</text>
</comment>
<evidence type="ECO:0000313" key="1">
    <source>
        <dbReference type="EMBL" id="MCY1077262.1"/>
    </source>
</evidence>
<gene>
    <name evidence="1" type="ORF">OV287_22590</name>
</gene>
<sequence length="40" mass="4452">MPSFTPAELTLFLTARVEAIIVGSSWQRFLLLRKSQVASS</sequence>
<dbReference type="EMBL" id="JAPNKA010000001">
    <property type="protein sequence ID" value="MCY1077262.1"/>
    <property type="molecule type" value="Genomic_DNA"/>
</dbReference>
<organism evidence="1 2">
    <name type="scientific">Archangium lansingense</name>
    <dbReference type="NCBI Taxonomy" id="2995310"/>
    <lineage>
        <taxon>Bacteria</taxon>
        <taxon>Pseudomonadati</taxon>
        <taxon>Myxococcota</taxon>
        <taxon>Myxococcia</taxon>
        <taxon>Myxococcales</taxon>
        <taxon>Cystobacterineae</taxon>
        <taxon>Archangiaceae</taxon>
        <taxon>Archangium</taxon>
    </lineage>
</organism>
<dbReference type="Proteomes" id="UP001207654">
    <property type="component" value="Unassembled WGS sequence"/>
</dbReference>
<name>A0ABT4A6K5_9BACT</name>
<evidence type="ECO:0000313" key="2">
    <source>
        <dbReference type="Proteomes" id="UP001207654"/>
    </source>
</evidence>
<keyword evidence="2" id="KW-1185">Reference proteome</keyword>
<dbReference type="RefSeq" id="WP_267536108.1">
    <property type="nucleotide sequence ID" value="NZ_JAPNKA010000001.1"/>
</dbReference>
<protein>
    <submittedName>
        <fullName evidence="1">Uncharacterized protein</fullName>
    </submittedName>
</protein>
<reference evidence="1 2" key="1">
    <citation type="submission" date="2022-11" db="EMBL/GenBank/DDBJ databases">
        <title>Minimal conservation of predation-associated metabolite biosynthetic gene clusters underscores biosynthetic potential of Myxococcota including descriptions for ten novel species: Archangium lansinium sp. nov., Myxococcus landrumus sp. nov., Nannocystis bai.</title>
        <authorList>
            <person name="Ahearne A."/>
            <person name="Stevens C."/>
            <person name="Phillips K."/>
        </authorList>
    </citation>
    <scope>NUCLEOTIDE SEQUENCE [LARGE SCALE GENOMIC DNA]</scope>
    <source>
        <strain evidence="1 2">MIWBW</strain>
    </source>
</reference>